<proteinExistence type="predicted"/>
<dbReference type="EMBL" id="CAUYUJ010008691">
    <property type="protein sequence ID" value="CAK0824651.1"/>
    <property type="molecule type" value="Genomic_DNA"/>
</dbReference>
<dbReference type="PANTHER" id="PTHR21228">
    <property type="entry name" value="FAST LEU-RICH DOMAIN-CONTAINING"/>
    <property type="match status" value="1"/>
</dbReference>
<accession>A0ABN9RZG9</accession>
<sequence length="311" mass="34433">MPPVMPYVCTITGDASFYPPLAKKGRTERSVLVHRMIVAPENTIENILQIAIDEIPLESENLVTAIHKIAKIRRNKDSQVETVTDDPRWTRLMQEVVDSGAVFKLQMRPLSLLAWAVSSLRDRRLLPMIFAVATKRTGMGAVPQDLASMAWAVATSRARDQPALLLLDRLAKEAEPRLGEFVPQDMAMCAWAFAKVQARGEGRFLRMLADEALARSAELNGQNVSNIVWSLATVRELHEPLMASVALTRADDIRGFGPQEFSNIVWAFATLAQGVRDPVPPHGAVRRSTREGLRLPALGQHRVGLRQGVPP</sequence>
<gene>
    <name evidence="1" type="ORF">PCOR1329_LOCUS25022</name>
</gene>
<dbReference type="PANTHER" id="PTHR21228:SF40">
    <property type="entry name" value="LD45607P"/>
    <property type="match status" value="1"/>
</dbReference>
<comment type="caution">
    <text evidence="1">The sequence shown here is derived from an EMBL/GenBank/DDBJ whole genome shotgun (WGS) entry which is preliminary data.</text>
</comment>
<dbReference type="InterPro" id="IPR050870">
    <property type="entry name" value="FAST_kinase"/>
</dbReference>
<organism evidence="1 2">
    <name type="scientific">Prorocentrum cordatum</name>
    <dbReference type="NCBI Taxonomy" id="2364126"/>
    <lineage>
        <taxon>Eukaryota</taxon>
        <taxon>Sar</taxon>
        <taxon>Alveolata</taxon>
        <taxon>Dinophyceae</taxon>
        <taxon>Prorocentrales</taxon>
        <taxon>Prorocentraceae</taxon>
        <taxon>Prorocentrum</taxon>
    </lineage>
</organism>
<dbReference type="Proteomes" id="UP001189429">
    <property type="component" value="Unassembled WGS sequence"/>
</dbReference>
<protein>
    <submittedName>
        <fullName evidence="1">Uncharacterized protein</fullName>
    </submittedName>
</protein>
<evidence type="ECO:0000313" key="1">
    <source>
        <dbReference type="EMBL" id="CAK0824651.1"/>
    </source>
</evidence>
<reference evidence="1" key="1">
    <citation type="submission" date="2023-10" db="EMBL/GenBank/DDBJ databases">
        <authorList>
            <person name="Chen Y."/>
            <person name="Shah S."/>
            <person name="Dougan E. K."/>
            <person name="Thang M."/>
            <person name="Chan C."/>
        </authorList>
    </citation>
    <scope>NUCLEOTIDE SEQUENCE [LARGE SCALE GENOMIC DNA]</scope>
</reference>
<name>A0ABN9RZG9_9DINO</name>
<keyword evidence="2" id="KW-1185">Reference proteome</keyword>
<evidence type="ECO:0000313" key="2">
    <source>
        <dbReference type="Proteomes" id="UP001189429"/>
    </source>
</evidence>